<dbReference type="PANTHER" id="PTHR48069:SF3">
    <property type="entry name" value="DIHYDROFOLATE REDUCTASE"/>
    <property type="match status" value="1"/>
</dbReference>
<keyword evidence="4" id="KW-0554">One-carbon metabolism</keyword>
<dbReference type="InterPro" id="IPR012259">
    <property type="entry name" value="DHFR"/>
</dbReference>
<dbReference type="UniPathway" id="UPA00077">
    <property type="reaction ID" value="UER00158"/>
</dbReference>
<dbReference type="PANTHER" id="PTHR48069">
    <property type="entry name" value="DIHYDROFOLATE REDUCTASE"/>
    <property type="match status" value="1"/>
</dbReference>
<dbReference type="EC" id="1.5.1.3" evidence="3"/>
<dbReference type="PROSITE" id="PS51330">
    <property type="entry name" value="DHFR_2"/>
    <property type="match status" value="1"/>
</dbReference>
<keyword evidence="6" id="KW-0560">Oxidoreductase</keyword>
<evidence type="ECO:0000313" key="11">
    <source>
        <dbReference type="Proteomes" id="UP000055014"/>
    </source>
</evidence>
<evidence type="ECO:0000256" key="3">
    <source>
        <dbReference type="ARBA" id="ARBA00012856"/>
    </source>
</evidence>
<gene>
    <name evidence="8" type="ORF">XD86_0017</name>
    <name evidence="9" type="ORF">XE02_0075</name>
</gene>
<dbReference type="GO" id="GO:0046654">
    <property type="term" value="P:tetrahydrofolate biosynthetic process"/>
    <property type="evidence" value="ECO:0007669"/>
    <property type="project" value="UniProtKB-UniPathway"/>
</dbReference>
<dbReference type="SUPFAM" id="SSF53597">
    <property type="entry name" value="Dihydrofolate reductase-like"/>
    <property type="match status" value="1"/>
</dbReference>
<dbReference type="AlphaFoldDB" id="A0A101H2Y2"/>
<dbReference type="EMBL" id="LGGW01000003">
    <property type="protein sequence ID" value="KUK91359.1"/>
    <property type="molecule type" value="Genomic_DNA"/>
</dbReference>
<dbReference type="Pfam" id="PF00186">
    <property type="entry name" value="DHFR_1"/>
    <property type="match status" value="1"/>
</dbReference>
<dbReference type="InterPro" id="IPR024072">
    <property type="entry name" value="DHFR-like_dom_sf"/>
</dbReference>
<comment type="similarity">
    <text evidence="2">Belongs to the dihydrofolate reductase family.</text>
</comment>
<proteinExistence type="inferred from homology"/>
<dbReference type="GO" id="GO:0046655">
    <property type="term" value="P:folic acid metabolic process"/>
    <property type="evidence" value="ECO:0007669"/>
    <property type="project" value="TreeGrafter"/>
</dbReference>
<dbReference type="PRINTS" id="PR00070">
    <property type="entry name" value="DHFR"/>
</dbReference>
<name>A0A101H2Y2_9BACT</name>
<evidence type="ECO:0000313" key="8">
    <source>
        <dbReference type="EMBL" id="KUK68685.1"/>
    </source>
</evidence>
<dbReference type="GO" id="GO:0006730">
    <property type="term" value="P:one-carbon metabolic process"/>
    <property type="evidence" value="ECO:0007669"/>
    <property type="project" value="UniProtKB-KW"/>
</dbReference>
<comment type="caution">
    <text evidence="8">The sequence shown here is derived from an EMBL/GenBank/DDBJ whole genome shotgun (WGS) entry which is preliminary data.</text>
</comment>
<dbReference type="PATRIC" id="fig|1236046.5.peg.647"/>
<dbReference type="CDD" id="cd00209">
    <property type="entry name" value="DHFR"/>
    <property type="match status" value="1"/>
</dbReference>
<dbReference type="EMBL" id="LGGH01000001">
    <property type="protein sequence ID" value="KUK68685.1"/>
    <property type="molecule type" value="Genomic_DNA"/>
</dbReference>
<protein>
    <recommendedName>
        <fullName evidence="3">dihydrofolate reductase</fullName>
        <ecNumber evidence="3">1.5.1.3</ecNumber>
    </recommendedName>
</protein>
<sequence length="169" mass="18995">MRELKVIAVFASTVNGKISLSKEDRTEWTSKEDKSYFKSLTSKIGVVIMGRKTYDAIGKALPGRLNIVLTRTPDNFEGSKNLVFTSSTPKEILEELENRGYEEVCLIGGADTFDQFANKGLVNELHITFEPIIRKGIKGLGEKLECEVQLKFKEFRELGQASLLIYDVI</sequence>
<dbReference type="GO" id="GO:0004146">
    <property type="term" value="F:dihydrofolate reductase activity"/>
    <property type="evidence" value="ECO:0007669"/>
    <property type="project" value="UniProtKB-EC"/>
</dbReference>
<evidence type="ECO:0000256" key="5">
    <source>
        <dbReference type="ARBA" id="ARBA00022857"/>
    </source>
</evidence>
<evidence type="ECO:0000256" key="4">
    <source>
        <dbReference type="ARBA" id="ARBA00022563"/>
    </source>
</evidence>
<evidence type="ECO:0000256" key="1">
    <source>
        <dbReference type="ARBA" id="ARBA00004903"/>
    </source>
</evidence>
<dbReference type="GO" id="GO:0046452">
    <property type="term" value="P:dihydrofolate metabolic process"/>
    <property type="evidence" value="ECO:0007669"/>
    <property type="project" value="TreeGrafter"/>
</dbReference>
<dbReference type="GO" id="GO:0050661">
    <property type="term" value="F:NADP binding"/>
    <property type="evidence" value="ECO:0007669"/>
    <property type="project" value="InterPro"/>
</dbReference>
<reference evidence="8" key="1">
    <citation type="journal article" date="2015" name="MBio">
        <title>Genome-resolved metagenomic analysis reveals roles for candidate phyla and other microbial community members in biogeochemical transformations in oil reservoirs.</title>
        <authorList>
            <person name="Hu P."/>
            <person name="Tom L."/>
            <person name="Singh A."/>
            <person name="Thomas B.C."/>
            <person name="Baker B.J."/>
            <person name="Piceno Y.M."/>
            <person name="Andersen G.L."/>
            <person name="Banfield J.F."/>
        </authorList>
    </citation>
    <scope>NUCLEOTIDE SEQUENCE [LARGE SCALE GENOMIC DNA]</scope>
    <source>
        <strain evidence="8">46_47</strain>
        <strain evidence="9">46_70</strain>
    </source>
</reference>
<dbReference type="Gene3D" id="3.40.430.10">
    <property type="entry name" value="Dihydrofolate Reductase, subunit A"/>
    <property type="match status" value="1"/>
</dbReference>
<dbReference type="InterPro" id="IPR001796">
    <property type="entry name" value="DHFR_dom"/>
</dbReference>
<reference evidence="10 11" key="2">
    <citation type="journal article" date="2015" name="MBio">
        <title>Genome-Resolved Metagenomic Analysis Reveals Roles for Candidate Phyla and Other Microbial Community Members in Biogeochemical Transformations in Oil Reservoirs.</title>
        <authorList>
            <person name="Hu P."/>
            <person name="Tom L."/>
            <person name="Singh A."/>
            <person name="Thomas B.C."/>
            <person name="Baker B.J."/>
            <person name="Piceno Y.M."/>
            <person name="Andersen G.L."/>
            <person name="Banfield J.F."/>
        </authorList>
    </citation>
    <scope>NUCLEOTIDE SEQUENCE [LARGE SCALE GENOMIC DNA]</scope>
</reference>
<evidence type="ECO:0000259" key="7">
    <source>
        <dbReference type="PROSITE" id="PS51330"/>
    </source>
</evidence>
<keyword evidence="5" id="KW-0521">NADP</keyword>
<evidence type="ECO:0000256" key="6">
    <source>
        <dbReference type="ARBA" id="ARBA00023002"/>
    </source>
</evidence>
<organism evidence="8 10">
    <name type="scientific">Mesotoga infera</name>
    <dbReference type="NCBI Taxonomy" id="1236046"/>
    <lineage>
        <taxon>Bacteria</taxon>
        <taxon>Thermotogati</taxon>
        <taxon>Thermotogota</taxon>
        <taxon>Thermotogae</taxon>
        <taxon>Kosmotogales</taxon>
        <taxon>Kosmotogaceae</taxon>
        <taxon>Mesotoga</taxon>
    </lineage>
</organism>
<evidence type="ECO:0000313" key="10">
    <source>
        <dbReference type="Proteomes" id="UP000054260"/>
    </source>
</evidence>
<evidence type="ECO:0000313" key="9">
    <source>
        <dbReference type="EMBL" id="KUK91359.1"/>
    </source>
</evidence>
<dbReference type="Proteomes" id="UP000055014">
    <property type="component" value="Unassembled WGS sequence"/>
</dbReference>
<dbReference type="Proteomes" id="UP000054260">
    <property type="component" value="Unassembled WGS sequence"/>
</dbReference>
<accession>A0A101H2Y2</accession>
<evidence type="ECO:0000256" key="2">
    <source>
        <dbReference type="ARBA" id="ARBA00009539"/>
    </source>
</evidence>
<dbReference type="GO" id="GO:0005829">
    <property type="term" value="C:cytosol"/>
    <property type="evidence" value="ECO:0007669"/>
    <property type="project" value="TreeGrafter"/>
</dbReference>
<comment type="pathway">
    <text evidence="1">Cofactor biosynthesis; tetrahydrofolate biosynthesis; 5,6,7,8-tetrahydrofolate from 7,8-dihydrofolate: step 1/1.</text>
</comment>
<feature type="domain" description="DHFR" evidence="7">
    <location>
        <begin position="5"/>
        <end position="169"/>
    </location>
</feature>